<dbReference type="Pfam" id="PF03328">
    <property type="entry name" value="HpcH_HpaI"/>
    <property type="match status" value="1"/>
</dbReference>
<dbReference type="EMBL" id="JRQD01000002">
    <property type="protein sequence ID" value="KGM07562.1"/>
    <property type="molecule type" value="Genomic_DNA"/>
</dbReference>
<dbReference type="GO" id="GO:0000287">
    <property type="term" value="F:magnesium ion binding"/>
    <property type="evidence" value="ECO:0007669"/>
    <property type="project" value="TreeGrafter"/>
</dbReference>
<keyword evidence="5" id="KW-0456">Lyase</keyword>
<dbReference type="EC" id="4.1.3.6" evidence="5"/>
<gene>
    <name evidence="5" type="ORF">LP43_1177</name>
</gene>
<dbReference type="SUPFAM" id="SSF51621">
    <property type="entry name" value="Phosphoenolpyruvate/pyruvate domain"/>
    <property type="match status" value="1"/>
</dbReference>
<dbReference type="Gene3D" id="3.20.20.60">
    <property type="entry name" value="Phosphoenolpyruvate-binding domains"/>
    <property type="match status" value="1"/>
</dbReference>
<dbReference type="GO" id="GO:0008815">
    <property type="term" value="F:citrate (pro-3S)-lyase activity"/>
    <property type="evidence" value="ECO:0007669"/>
    <property type="project" value="UniProtKB-EC"/>
</dbReference>
<dbReference type="Proteomes" id="UP000029999">
    <property type="component" value="Unassembled WGS sequence"/>
</dbReference>
<protein>
    <submittedName>
        <fullName evidence="5">Citrate lyase beta chain</fullName>
        <ecNumber evidence="5">4.1.3.6</ecNumber>
    </submittedName>
</protein>
<dbReference type="PANTHER" id="PTHR32308">
    <property type="entry name" value="LYASE BETA SUBUNIT, PUTATIVE (AFU_ORTHOLOGUE AFUA_4G13030)-RELATED"/>
    <property type="match status" value="1"/>
</dbReference>
<evidence type="ECO:0000256" key="3">
    <source>
        <dbReference type="ARBA" id="ARBA00022842"/>
    </source>
</evidence>
<name>A0A0A0BIP7_9GAMM</name>
<evidence type="ECO:0000313" key="6">
    <source>
        <dbReference type="Proteomes" id="UP000029999"/>
    </source>
</evidence>
<evidence type="ECO:0000313" key="5">
    <source>
        <dbReference type="EMBL" id="KGM07562.1"/>
    </source>
</evidence>
<dbReference type="STRING" id="392484.LP43_1177"/>
<keyword evidence="3" id="KW-0460">Magnesium</keyword>
<evidence type="ECO:0000256" key="1">
    <source>
        <dbReference type="ARBA" id="ARBA00001946"/>
    </source>
</evidence>
<comment type="caution">
    <text evidence="5">The sequence shown here is derived from an EMBL/GenBank/DDBJ whole genome shotgun (WGS) entry which is preliminary data.</text>
</comment>
<organism evidence="5 6">
    <name type="scientific">Methylophaga thiooxydans</name>
    <dbReference type="NCBI Taxonomy" id="392484"/>
    <lineage>
        <taxon>Bacteria</taxon>
        <taxon>Pseudomonadati</taxon>
        <taxon>Pseudomonadota</taxon>
        <taxon>Gammaproteobacteria</taxon>
        <taxon>Thiotrichales</taxon>
        <taxon>Piscirickettsiaceae</taxon>
        <taxon>Methylophaga</taxon>
    </lineage>
</organism>
<keyword evidence="2" id="KW-0479">Metal-binding</keyword>
<dbReference type="InterPro" id="IPR040442">
    <property type="entry name" value="Pyrv_kinase-like_dom_sf"/>
</dbReference>
<dbReference type="AlphaFoldDB" id="A0A0A0BIP7"/>
<evidence type="ECO:0000259" key="4">
    <source>
        <dbReference type="Pfam" id="PF03328"/>
    </source>
</evidence>
<reference evidence="5 6" key="1">
    <citation type="submission" date="2014-09" db="EMBL/GenBank/DDBJ databases">
        <authorList>
            <person name="Grob C."/>
            <person name="Taubert M."/>
            <person name="Howat A.M."/>
            <person name="Burns O.J."/>
            <person name="Dixon J.L."/>
            <person name="Chen Y."/>
            <person name="Murrell J.C."/>
        </authorList>
    </citation>
    <scope>NUCLEOTIDE SEQUENCE [LARGE SCALE GENOMIC DNA]</scope>
    <source>
        <strain evidence="5">L4</strain>
    </source>
</reference>
<comment type="cofactor">
    <cofactor evidence="1">
        <name>Mg(2+)</name>
        <dbReference type="ChEBI" id="CHEBI:18420"/>
    </cofactor>
</comment>
<feature type="domain" description="HpcH/HpaI aldolase/citrate lyase" evidence="4">
    <location>
        <begin position="54"/>
        <end position="235"/>
    </location>
</feature>
<dbReference type="PANTHER" id="PTHR32308:SF0">
    <property type="entry name" value="HPCH_HPAI ALDOLASE_CITRATE LYASE DOMAIN-CONTAINING PROTEIN"/>
    <property type="match status" value="1"/>
</dbReference>
<sequence length="385" mass="43652">MEYPNNQYAEPYADVDFCRVFNSSVLGDFWPGIQLYYPPVKYAPSLGIYEDLEAASSRMKKHAYETHAHTLIFDLEDGCRQKEMSRTLLRQELHGLRQHNKNVTIAVRVNPFRTYEYEQDMDLVRDMGDCIDVVMLAKAGEAYGAPEVRDLSNLLVSINDKITIQPIIEHPKSLKIAPELMQYNTVKHVVFGIHDFSKAMGIHITPEHWTEELKHFLYQIMFEARIAGKGVIGGVETLIGSSSMPEKFVEPNDVRRWLDLHGEDESRIVYKHACEETAMGLTGKQVIHPGHIHLCKVAYTPSPTEINQKISILKAAIEADALLGGAIKFEGEMLDPPMFGKALQTLLRANALRALDDDDRSFAMKVLRLMPAQVIRENWPYGAIL</sequence>
<evidence type="ECO:0000256" key="2">
    <source>
        <dbReference type="ARBA" id="ARBA00022723"/>
    </source>
</evidence>
<dbReference type="RefSeq" id="WP_036312966.1">
    <property type="nucleotide sequence ID" value="NZ_JADFAB010000048.1"/>
</dbReference>
<accession>A0A0A0BIP7</accession>
<dbReference type="InterPro" id="IPR015813">
    <property type="entry name" value="Pyrv/PenolPyrv_kinase-like_dom"/>
</dbReference>
<dbReference type="InterPro" id="IPR005000">
    <property type="entry name" value="Aldolase/citrate-lyase_domain"/>
</dbReference>
<proteinExistence type="predicted"/>
<dbReference type="GO" id="GO:0006107">
    <property type="term" value="P:oxaloacetate metabolic process"/>
    <property type="evidence" value="ECO:0007669"/>
    <property type="project" value="TreeGrafter"/>
</dbReference>